<dbReference type="PROSITE" id="PS50164">
    <property type="entry name" value="GIY_YIG"/>
    <property type="match status" value="1"/>
</dbReference>
<dbReference type="InterPro" id="IPR035901">
    <property type="entry name" value="GIY-YIG_endonuc_sf"/>
</dbReference>
<keyword evidence="6" id="KW-0742">SOS response</keyword>
<dbReference type="EMBL" id="PFAK01000056">
    <property type="protein sequence ID" value="PIR96015.1"/>
    <property type="molecule type" value="Genomic_DNA"/>
</dbReference>
<dbReference type="InterPro" id="IPR001162">
    <property type="entry name" value="UvrC_RNase_H_dom"/>
</dbReference>
<feature type="domain" description="UVR" evidence="7">
    <location>
        <begin position="220"/>
        <end position="255"/>
    </location>
</feature>
<evidence type="ECO:0000256" key="5">
    <source>
        <dbReference type="ARBA" id="ARBA00023204"/>
    </source>
</evidence>
<dbReference type="PANTHER" id="PTHR30562:SF1">
    <property type="entry name" value="UVRABC SYSTEM PROTEIN C"/>
    <property type="match status" value="1"/>
</dbReference>
<dbReference type="SMART" id="SM00465">
    <property type="entry name" value="GIYc"/>
    <property type="match status" value="1"/>
</dbReference>
<comment type="subcellular location">
    <subcellularLocation>
        <location evidence="6">Cytoplasm</location>
    </subcellularLocation>
</comment>
<comment type="caution">
    <text evidence="10">The sequence shown here is derived from an EMBL/GenBank/DDBJ whole genome shotgun (WGS) entry which is preliminary data.</text>
</comment>
<sequence length="645" mass="73485">MTEKMGLKQKISNLPQKPGVYQFLDKTGRVLYIGKAKNLRARVKQYFGTSDERPQIPYLMKEVAKLDYTIVNTELESLYLERTLIQKHTPKYNIELRDDKNYAFIAIDYSTQIPQITIQRKIQEPITKNQTNSKSKIAKTTSYKLPATSYFGPYTSAKKIRDLIFTARKTFGICSAKKIGIPCFYFHLHRCPGVCSGVISLSDYHLHLNKIKQLFSGKITKAEKNIKTEMAKAAKQKKFEKAARLRDQFRSLEILGQKQNMILTNKAAWDVIGAASNDKFSCVNLFKIREGKLLGKENFIYELKWHKFRSRGIYAKDVIQKFLEEYYLTTSEIPKTVYIESAAGDKKIVQTLLQKRAKKKVKLIVPQKGKAKKLALLSKTNADEYLKNYLNAIAGHQDKIQKGLLGLKKVLKLKAIPKRIEGYDISNIQGTNAVGSMVVFEDGKPAKSHYRKFKIRDKQTPDDFAMMQEMLSRRFTHSVNLRKFQNSNNKLQIKSKSQNPKEQWPTPDLIVIDGGRGQLNAAIKVLTANRYSPNAIPIIGLAKRLEEIFIPGQETSLILGKDDPTLHILQNLRDEAHRFGITFHKKLRSKQAIKSVLDEIPGIGPKTKKLLKQKFGGVANIKKTDFDDLKNIIGESKAKIIKGAM</sequence>
<evidence type="ECO:0000256" key="4">
    <source>
        <dbReference type="ARBA" id="ARBA00022881"/>
    </source>
</evidence>
<proteinExistence type="inferred from homology"/>
<keyword evidence="1 6" id="KW-0963">Cytoplasm</keyword>
<dbReference type="GO" id="GO:0006289">
    <property type="term" value="P:nucleotide-excision repair"/>
    <property type="evidence" value="ECO:0007669"/>
    <property type="project" value="UniProtKB-UniRule"/>
</dbReference>
<comment type="function">
    <text evidence="6">The UvrABC repair system catalyzes the recognition and processing of DNA lesions. UvrC both incises the 5' and 3' sides of the lesion. The N-terminal half is responsible for the 3' incision and the C-terminal half is responsible for the 5' incision.</text>
</comment>
<keyword evidence="5 6" id="KW-0234">DNA repair</keyword>
<reference evidence="11" key="1">
    <citation type="submission" date="2017-09" db="EMBL/GenBank/DDBJ databases">
        <title>Depth-based differentiation of microbial function through sediment-hosted aquifers and enrichment of novel symbionts in the deep terrestrial subsurface.</title>
        <authorList>
            <person name="Probst A.J."/>
            <person name="Ladd B."/>
            <person name="Jarett J.K."/>
            <person name="Geller-Mcgrath D.E."/>
            <person name="Sieber C.M.K."/>
            <person name="Emerson J.B."/>
            <person name="Anantharaman K."/>
            <person name="Thomas B.C."/>
            <person name="Malmstrom R."/>
            <person name="Stieglmeier M."/>
            <person name="Klingl A."/>
            <person name="Woyke T."/>
            <person name="Ryan C.M."/>
            <person name="Banfield J.F."/>
        </authorList>
    </citation>
    <scope>NUCLEOTIDE SEQUENCE [LARGE SCALE GENOMIC DNA]</scope>
</reference>
<dbReference type="FunFam" id="3.40.1440.10:FF:000001">
    <property type="entry name" value="UvrABC system protein C"/>
    <property type="match status" value="1"/>
</dbReference>
<keyword evidence="2 6" id="KW-0227">DNA damage</keyword>
<evidence type="ECO:0000313" key="10">
    <source>
        <dbReference type="EMBL" id="PIR96015.1"/>
    </source>
</evidence>
<dbReference type="Gene3D" id="3.30.420.340">
    <property type="entry name" value="UvrC, RNAse H endonuclease domain"/>
    <property type="match status" value="1"/>
</dbReference>
<dbReference type="NCBIfam" id="NF001824">
    <property type="entry name" value="PRK00558.1-5"/>
    <property type="match status" value="1"/>
</dbReference>
<dbReference type="Pfam" id="PF01541">
    <property type="entry name" value="GIY-YIG"/>
    <property type="match status" value="1"/>
</dbReference>
<dbReference type="GO" id="GO:0005737">
    <property type="term" value="C:cytoplasm"/>
    <property type="evidence" value="ECO:0007669"/>
    <property type="project" value="UniProtKB-SubCell"/>
</dbReference>
<evidence type="ECO:0000256" key="2">
    <source>
        <dbReference type="ARBA" id="ARBA00022763"/>
    </source>
</evidence>
<feature type="domain" description="UvrC family homology region profile" evidence="9">
    <location>
        <begin position="271"/>
        <end position="526"/>
    </location>
</feature>
<dbReference type="Gene3D" id="3.40.1440.10">
    <property type="entry name" value="GIY-YIG endonuclease"/>
    <property type="match status" value="1"/>
</dbReference>
<dbReference type="CDD" id="cd10434">
    <property type="entry name" value="GIY-YIG_UvrC_Cho"/>
    <property type="match status" value="1"/>
</dbReference>
<dbReference type="HAMAP" id="MF_00203">
    <property type="entry name" value="UvrC"/>
    <property type="match status" value="1"/>
</dbReference>
<dbReference type="GO" id="GO:0009432">
    <property type="term" value="P:SOS response"/>
    <property type="evidence" value="ECO:0007669"/>
    <property type="project" value="UniProtKB-UniRule"/>
</dbReference>
<gene>
    <name evidence="6" type="primary">uvrC</name>
    <name evidence="10" type="ORF">COT92_03315</name>
</gene>
<protein>
    <recommendedName>
        <fullName evidence="6">UvrABC system protein C</fullName>
        <shortName evidence="6">Protein UvrC</shortName>
    </recommendedName>
    <alternativeName>
        <fullName evidence="6">Excinuclease ABC subunit C</fullName>
    </alternativeName>
</protein>
<dbReference type="Proteomes" id="UP000230922">
    <property type="component" value="Unassembled WGS sequence"/>
</dbReference>
<comment type="similarity">
    <text evidence="6">Belongs to the UvrC family.</text>
</comment>
<dbReference type="InterPro" id="IPR036876">
    <property type="entry name" value="UVR_dom_sf"/>
</dbReference>
<dbReference type="PROSITE" id="PS50165">
    <property type="entry name" value="UVRC"/>
    <property type="match status" value="1"/>
</dbReference>
<evidence type="ECO:0000259" key="7">
    <source>
        <dbReference type="PROSITE" id="PS50151"/>
    </source>
</evidence>
<dbReference type="Pfam" id="PF22920">
    <property type="entry name" value="UvrC_RNaseH"/>
    <property type="match status" value="1"/>
</dbReference>
<evidence type="ECO:0000259" key="9">
    <source>
        <dbReference type="PROSITE" id="PS50165"/>
    </source>
</evidence>
<dbReference type="SUPFAM" id="SSF46600">
    <property type="entry name" value="C-terminal UvrC-binding domain of UvrB"/>
    <property type="match status" value="1"/>
</dbReference>
<dbReference type="PROSITE" id="PS50151">
    <property type="entry name" value="UVR"/>
    <property type="match status" value="1"/>
</dbReference>
<comment type="subunit">
    <text evidence="6">Interacts with UvrB in an incision complex.</text>
</comment>
<keyword evidence="3 6" id="KW-0228">DNA excision</keyword>
<dbReference type="GO" id="GO:0003677">
    <property type="term" value="F:DNA binding"/>
    <property type="evidence" value="ECO:0007669"/>
    <property type="project" value="UniProtKB-UniRule"/>
</dbReference>
<dbReference type="AlphaFoldDB" id="A0A2H0VAB4"/>
<dbReference type="NCBIfam" id="TIGR00194">
    <property type="entry name" value="uvrC"/>
    <property type="match status" value="1"/>
</dbReference>
<dbReference type="InterPro" id="IPR047296">
    <property type="entry name" value="GIY-YIG_UvrC_Cho"/>
</dbReference>
<dbReference type="Gene3D" id="4.10.860.10">
    <property type="entry name" value="UVR domain"/>
    <property type="match status" value="1"/>
</dbReference>
<dbReference type="GO" id="GO:0009381">
    <property type="term" value="F:excinuclease ABC activity"/>
    <property type="evidence" value="ECO:0007669"/>
    <property type="project" value="UniProtKB-UniRule"/>
</dbReference>
<keyword evidence="4 6" id="KW-0267">Excision nuclease</keyword>
<dbReference type="InterPro" id="IPR001943">
    <property type="entry name" value="UVR_dom"/>
</dbReference>
<evidence type="ECO:0000256" key="6">
    <source>
        <dbReference type="HAMAP-Rule" id="MF_00203"/>
    </source>
</evidence>
<feature type="domain" description="GIY-YIG" evidence="8">
    <location>
        <begin position="16"/>
        <end position="94"/>
    </location>
</feature>
<dbReference type="Pfam" id="PF02151">
    <property type="entry name" value="UVR"/>
    <property type="match status" value="1"/>
</dbReference>
<evidence type="ECO:0000313" key="11">
    <source>
        <dbReference type="Proteomes" id="UP000230922"/>
    </source>
</evidence>
<evidence type="ECO:0000259" key="8">
    <source>
        <dbReference type="PROSITE" id="PS50164"/>
    </source>
</evidence>
<dbReference type="InterPro" id="IPR010994">
    <property type="entry name" value="RuvA_2-like"/>
</dbReference>
<dbReference type="Gene3D" id="1.10.150.20">
    <property type="entry name" value="5' to 3' exonuclease, C-terminal subdomain"/>
    <property type="match status" value="1"/>
</dbReference>
<dbReference type="Pfam" id="PF08459">
    <property type="entry name" value="UvrC_RNaseH_dom"/>
    <property type="match status" value="1"/>
</dbReference>
<dbReference type="InterPro" id="IPR004791">
    <property type="entry name" value="UvrC"/>
</dbReference>
<dbReference type="SUPFAM" id="SSF47781">
    <property type="entry name" value="RuvA domain 2-like"/>
    <property type="match status" value="1"/>
</dbReference>
<name>A0A2H0VAB4_9BACT</name>
<dbReference type="InterPro" id="IPR000305">
    <property type="entry name" value="GIY-YIG_endonuc"/>
</dbReference>
<organism evidence="10 11">
    <name type="scientific">Candidatus Doudnabacteria bacterium CG10_big_fil_rev_8_21_14_0_10_42_18</name>
    <dbReference type="NCBI Taxonomy" id="1974552"/>
    <lineage>
        <taxon>Bacteria</taxon>
        <taxon>Candidatus Doudnaibacteriota</taxon>
    </lineage>
</organism>
<dbReference type="SUPFAM" id="SSF82771">
    <property type="entry name" value="GIY-YIG endonuclease"/>
    <property type="match status" value="1"/>
</dbReference>
<dbReference type="InterPro" id="IPR038476">
    <property type="entry name" value="UvrC_RNase_H_dom_sf"/>
</dbReference>
<evidence type="ECO:0000256" key="3">
    <source>
        <dbReference type="ARBA" id="ARBA00022769"/>
    </source>
</evidence>
<accession>A0A2H0VAB4</accession>
<evidence type="ECO:0000256" key="1">
    <source>
        <dbReference type="ARBA" id="ARBA00022490"/>
    </source>
</evidence>
<dbReference type="PANTHER" id="PTHR30562">
    <property type="entry name" value="UVRC/OXIDOREDUCTASE"/>
    <property type="match status" value="1"/>
</dbReference>
<dbReference type="InterPro" id="IPR050066">
    <property type="entry name" value="UvrABC_protein_C"/>
</dbReference>
<dbReference type="GO" id="GO:0009380">
    <property type="term" value="C:excinuclease repair complex"/>
    <property type="evidence" value="ECO:0007669"/>
    <property type="project" value="InterPro"/>
</dbReference>